<gene>
    <name evidence="2" type="ORF">FHR38_003561</name>
</gene>
<evidence type="ECO:0000313" key="3">
    <source>
        <dbReference type="Proteomes" id="UP000578819"/>
    </source>
</evidence>
<dbReference type="SUPFAM" id="SSF51735">
    <property type="entry name" value="NAD(P)-binding Rossmann-fold domains"/>
    <property type="match status" value="1"/>
</dbReference>
<dbReference type="Pfam" id="PF01370">
    <property type="entry name" value="Epimerase"/>
    <property type="match status" value="1"/>
</dbReference>
<reference evidence="2 3" key="1">
    <citation type="submission" date="2020-08" db="EMBL/GenBank/DDBJ databases">
        <title>Sequencing the genomes of 1000 actinobacteria strains.</title>
        <authorList>
            <person name="Klenk H.-P."/>
        </authorList>
    </citation>
    <scope>NUCLEOTIDE SEQUENCE [LARGE SCALE GENOMIC DNA]</scope>
    <source>
        <strain evidence="2 3">DSM 45886</strain>
    </source>
</reference>
<dbReference type="Proteomes" id="UP000578819">
    <property type="component" value="Unassembled WGS sequence"/>
</dbReference>
<dbReference type="InterPro" id="IPR001509">
    <property type="entry name" value="Epimerase_deHydtase"/>
</dbReference>
<comment type="caution">
    <text evidence="2">The sequence shown here is derived from an EMBL/GenBank/DDBJ whole genome shotgun (WGS) entry which is preliminary data.</text>
</comment>
<accession>A0A7W7SRW1</accession>
<dbReference type="InterPro" id="IPR050177">
    <property type="entry name" value="Lipid_A_modif_metabolic_enz"/>
</dbReference>
<dbReference type="PANTHER" id="PTHR43245:SF13">
    <property type="entry name" value="UDP-D-APIOSE_UDP-D-XYLOSE SYNTHASE 2"/>
    <property type="match status" value="1"/>
</dbReference>
<dbReference type="PANTHER" id="PTHR43245">
    <property type="entry name" value="BIFUNCTIONAL POLYMYXIN RESISTANCE PROTEIN ARNA"/>
    <property type="match status" value="1"/>
</dbReference>
<dbReference type="AlphaFoldDB" id="A0A7W7SRW1"/>
<keyword evidence="3" id="KW-1185">Reference proteome</keyword>
<organism evidence="2 3">
    <name type="scientific">Micromonospora polyrhachis</name>
    <dbReference type="NCBI Taxonomy" id="1282883"/>
    <lineage>
        <taxon>Bacteria</taxon>
        <taxon>Bacillati</taxon>
        <taxon>Actinomycetota</taxon>
        <taxon>Actinomycetes</taxon>
        <taxon>Micromonosporales</taxon>
        <taxon>Micromonosporaceae</taxon>
        <taxon>Micromonospora</taxon>
    </lineage>
</organism>
<protein>
    <submittedName>
        <fullName evidence="2">Nucleoside-diphosphate-sugar epimerase</fullName>
    </submittedName>
</protein>
<dbReference type="InterPro" id="IPR036291">
    <property type="entry name" value="NAD(P)-bd_dom_sf"/>
</dbReference>
<dbReference type="Gene3D" id="3.40.50.720">
    <property type="entry name" value="NAD(P)-binding Rossmann-like Domain"/>
    <property type="match status" value="1"/>
</dbReference>
<evidence type="ECO:0000313" key="2">
    <source>
        <dbReference type="EMBL" id="MBB4959828.1"/>
    </source>
</evidence>
<feature type="domain" description="NAD-dependent epimerase/dehydratase" evidence="1">
    <location>
        <begin position="5"/>
        <end position="218"/>
    </location>
</feature>
<evidence type="ECO:0000259" key="1">
    <source>
        <dbReference type="Pfam" id="PF01370"/>
    </source>
</evidence>
<proteinExistence type="predicted"/>
<sequence>MTETALVVGASGQIGRAAVRALVGDGWQVRAGARGVRASDPWPVDWGVESVRLDRDDDSQLADALGDGVDVVVDTMAMNASHAHQLLRMADRIGSAVVVSTAAVYLDDQGQGFGEEGVRFPVPIVESQPTVEPGEGSYPTEKAAMERELSTAGVTLPTTLLRAGAIHGPHTRHPREWYFVKRALDGRPVRILAYRGQSRFQPVSTVNLAELIRLAAARPGSRVLNAADPQAPTVREIGAAVHAVLDHDAEEVLVDGPSPVFPVGITPWTVPEPVVLDMAAAERELGYRPVSSYLDSLPETVAWLVAAARGRDWTDVFPDLAHNYQTDFFDYPAEDAWLGR</sequence>
<dbReference type="EMBL" id="JACHJW010000001">
    <property type="protein sequence ID" value="MBB4959828.1"/>
    <property type="molecule type" value="Genomic_DNA"/>
</dbReference>
<name>A0A7W7SRW1_9ACTN</name>
<dbReference type="RefSeq" id="WP_184535693.1">
    <property type="nucleotide sequence ID" value="NZ_JACHJW010000001.1"/>
</dbReference>